<dbReference type="PROSITE" id="PS50848">
    <property type="entry name" value="START"/>
    <property type="match status" value="1"/>
</dbReference>
<evidence type="ECO:0000313" key="5">
    <source>
        <dbReference type="Proteomes" id="UP000694726"/>
    </source>
</evidence>
<dbReference type="PANTHER" id="PTHR47117">
    <property type="entry name" value="STAR-RELATED LIPID TRANSFER PROTEIN 9"/>
    <property type="match status" value="1"/>
</dbReference>
<dbReference type="AlphaFoldDB" id="A0A8D0PI60"/>
<feature type="compositionally biased region" description="Basic and acidic residues" evidence="2">
    <location>
        <begin position="341"/>
        <end position="365"/>
    </location>
</feature>
<dbReference type="Ensembl" id="ENSSSCT00015084744.1">
    <property type="protein sequence ID" value="ENSSSCP00015034396.1"/>
    <property type="gene ID" value="ENSSSCG00015063357.1"/>
</dbReference>
<feature type="region of interest" description="Disordered" evidence="2">
    <location>
        <begin position="265"/>
        <end position="382"/>
    </location>
</feature>
<sequence>MVGFGWRCHCFPVGSLPSVPQARSSFAQPRRAWSRREPQPQAPASPRAPGLPAISKLREWALTEPLKLEEPQRKEQDLPEPENSESDDSQISADSLAEKGYQSPQDSPGDSYLTLGRSHLRARAQASVKGFTTSSGSGLLTQTHRSFSLDSLIGAEEELGDDQQEEPFLSAGAADEMPAETFWHLQTFSLPTGDKEAACRLGSVSHRTGARLDTVLPVSGSFYLEPQPRCEQPELVVEASSSEQAVQLSRGSPLVSMDSWFSCDSKINPSSPPDSLCPSPNGQDFQSGTGEALTAEEEPRTRSKQAMENLPRERAGPPQSFRRTRSLSPQKQPISTSHQDLLTRDLDLPSRRREYLQRLRRDVVETTRNPRSASRSAHPPSDIELMLQEYQRAREEARVEIARARDRLRERTEQEKLRIRQQIVSQLLQEEEKLHTLATSSSRCTSSDGSLSSGVTSGYNSSPALPGQLQSPDIVADTNSPDSRDAWLGDVRGRSAGRNSQPNLAGAAWRSLVYSRRASLGSWCCSPSSLSSLGTSFSSSYKDLAKHIVDISMADVMAACSDNLNNLFSRQAAAGWNHQGEEQEVQLYYKVFSSTRHGFLGAGVVSQPLSHVWAAVSDPTLWPLYHKPIQTARLHQRVTNNINLVYLVCNTTLCALKQPRDFCCVCVEAKEGQLSVMAAQSVYDASMPRPSKEVVRGEILPSAWILQPLTVEGKEITRVIYLAQVELGAPGFPPQVLSAFIKQQPLVIARLASFLGS</sequence>
<feature type="region of interest" description="Disordered" evidence="2">
    <location>
        <begin position="19"/>
        <end position="92"/>
    </location>
</feature>
<reference evidence="4" key="1">
    <citation type="submission" date="2025-08" db="UniProtKB">
        <authorList>
            <consortium name="Ensembl"/>
        </authorList>
    </citation>
    <scope>IDENTIFICATION</scope>
</reference>
<dbReference type="Proteomes" id="UP000694726">
    <property type="component" value="Unplaced"/>
</dbReference>
<feature type="region of interest" description="Disordered" evidence="2">
    <location>
        <begin position="436"/>
        <end position="502"/>
    </location>
</feature>
<accession>A0A8D0PI60</accession>
<feature type="compositionally biased region" description="Polar residues" evidence="2">
    <location>
        <begin position="459"/>
        <end position="481"/>
    </location>
</feature>
<proteinExistence type="predicted"/>
<feature type="compositionally biased region" description="Low complexity" evidence="2">
    <location>
        <begin position="370"/>
        <end position="380"/>
    </location>
</feature>
<evidence type="ECO:0000313" key="4">
    <source>
        <dbReference type="Ensembl" id="ENSSSCP00015034396.1"/>
    </source>
</evidence>
<dbReference type="PANTHER" id="PTHR47117:SF1">
    <property type="entry name" value="STAR-RELATED LIPID TRANSFER PROTEIN 9"/>
    <property type="match status" value="1"/>
</dbReference>
<dbReference type="Gene3D" id="3.30.530.20">
    <property type="match status" value="1"/>
</dbReference>
<keyword evidence="1" id="KW-0175">Coiled coil</keyword>
<dbReference type="GO" id="GO:0008289">
    <property type="term" value="F:lipid binding"/>
    <property type="evidence" value="ECO:0007669"/>
    <property type="project" value="InterPro"/>
</dbReference>
<dbReference type="InterPro" id="IPR002913">
    <property type="entry name" value="START_lipid-bd_dom"/>
</dbReference>
<dbReference type="FunFam" id="3.30.530.20:FF:000022">
    <property type="entry name" value="StAR-related lipid transfer (START) domain-containing 9"/>
    <property type="match status" value="1"/>
</dbReference>
<dbReference type="SUPFAM" id="SSF55961">
    <property type="entry name" value="Bet v1-like"/>
    <property type="match status" value="1"/>
</dbReference>
<feature type="compositionally biased region" description="Basic and acidic residues" evidence="2">
    <location>
        <begin position="482"/>
        <end position="493"/>
    </location>
</feature>
<name>A0A8D0PI60_PIG</name>
<dbReference type="InterPro" id="IPR023393">
    <property type="entry name" value="START-like_dom_sf"/>
</dbReference>
<organism evidence="4 5">
    <name type="scientific">Sus scrofa</name>
    <name type="common">Pig</name>
    <dbReference type="NCBI Taxonomy" id="9823"/>
    <lineage>
        <taxon>Eukaryota</taxon>
        <taxon>Metazoa</taxon>
        <taxon>Chordata</taxon>
        <taxon>Craniata</taxon>
        <taxon>Vertebrata</taxon>
        <taxon>Euteleostomi</taxon>
        <taxon>Mammalia</taxon>
        <taxon>Eutheria</taxon>
        <taxon>Laurasiatheria</taxon>
        <taxon>Artiodactyla</taxon>
        <taxon>Suina</taxon>
        <taxon>Suidae</taxon>
        <taxon>Sus</taxon>
    </lineage>
</organism>
<feature type="coiled-coil region" evidence="1">
    <location>
        <begin position="387"/>
        <end position="414"/>
    </location>
</feature>
<evidence type="ECO:0000259" key="3">
    <source>
        <dbReference type="PROSITE" id="PS50848"/>
    </source>
</evidence>
<feature type="compositionally biased region" description="Low complexity" evidence="2">
    <location>
        <begin position="439"/>
        <end position="458"/>
    </location>
</feature>
<feature type="compositionally biased region" description="Basic and acidic residues" evidence="2">
    <location>
        <begin position="56"/>
        <end position="77"/>
    </location>
</feature>
<feature type="compositionally biased region" description="Polar residues" evidence="2">
    <location>
        <begin position="326"/>
        <end position="340"/>
    </location>
</feature>
<feature type="domain" description="START" evidence="3">
    <location>
        <begin position="622"/>
        <end position="757"/>
    </location>
</feature>
<evidence type="ECO:0000256" key="1">
    <source>
        <dbReference type="SAM" id="Coils"/>
    </source>
</evidence>
<feature type="compositionally biased region" description="Acidic residues" evidence="2">
    <location>
        <begin position="78"/>
        <end position="88"/>
    </location>
</feature>
<protein>
    <recommendedName>
        <fullName evidence="3">START domain-containing protein</fullName>
    </recommendedName>
</protein>
<dbReference type="Pfam" id="PF01852">
    <property type="entry name" value="START"/>
    <property type="match status" value="1"/>
</dbReference>
<evidence type="ECO:0000256" key="2">
    <source>
        <dbReference type="SAM" id="MobiDB-lite"/>
    </source>
</evidence>